<sequence>MAALPCCSPFLALLTTSLLANGAPGSPPSSFLQPRFAALQAPEGSPLQSCFRPAPYTSYDASLEHSPALPQSISPPLAATPSMSSHGDLELLADCSPLLLLRAGCPWL</sequence>
<gene>
    <name evidence="2" type="ORF">GOP47_0008152</name>
</gene>
<keyword evidence="3" id="KW-1185">Reference proteome</keyword>
<reference evidence="2" key="1">
    <citation type="submission" date="2021-01" db="EMBL/GenBank/DDBJ databases">
        <title>Adiantum capillus-veneris genome.</title>
        <authorList>
            <person name="Fang Y."/>
            <person name="Liao Q."/>
        </authorList>
    </citation>
    <scope>NUCLEOTIDE SEQUENCE</scope>
    <source>
        <strain evidence="2">H3</strain>
        <tissue evidence="2">Leaf</tissue>
    </source>
</reference>
<dbReference type="AlphaFoldDB" id="A0A9D4ZJE5"/>
<dbReference type="Proteomes" id="UP000886520">
    <property type="component" value="Chromosome 8"/>
</dbReference>
<name>A0A9D4ZJE5_ADICA</name>
<organism evidence="2 3">
    <name type="scientific">Adiantum capillus-veneris</name>
    <name type="common">Maidenhair fern</name>
    <dbReference type="NCBI Taxonomy" id="13818"/>
    <lineage>
        <taxon>Eukaryota</taxon>
        <taxon>Viridiplantae</taxon>
        <taxon>Streptophyta</taxon>
        <taxon>Embryophyta</taxon>
        <taxon>Tracheophyta</taxon>
        <taxon>Polypodiopsida</taxon>
        <taxon>Polypodiidae</taxon>
        <taxon>Polypodiales</taxon>
        <taxon>Pteridineae</taxon>
        <taxon>Pteridaceae</taxon>
        <taxon>Vittarioideae</taxon>
        <taxon>Adiantum</taxon>
    </lineage>
</organism>
<feature type="signal peptide" evidence="1">
    <location>
        <begin position="1"/>
        <end position="22"/>
    </location>
</feature>
<comment type="caution">
    <text evidence="2">The sequence shown here is derived from an EMBL/GenBank/DDBJ whole genome shotgun (WGS) entry which is preliminary data.</text>
</comment>
<accession>A0A9D4ZJE5</accession>
<proteinExistence type="predicted"/>
<keyword evidence="1" id="KW-0732">Signal</keyword>
<evidence type="ECO:0000256" key="1">
    <source>
        <dbReference type="SAM" id="SignalP"/>
    </source>
</evidence>
<evidence type="ECO:0000313" key="2">
    <source>
        <dbReference type="EMBL" id="KAI5076087.1"/>
    </source>
</evidence>
<evidence type="ECO:0000313" key="3">
    <source>
        <dbReference type="Proteomes" id="UP000886520"/>
    </source>
</evidence>
<dbReference type="EMBL" id="JABFUD020000008">
    <property type="protein sequence ID" value="KAI5076087.1"/>
    <property type="molecule type" value="Genomic_DNA"/>
</dbReference>
<feature type="chain" id="PRO_5038999708" evidence="1">
    <location>
        <begin position="23"/>
        <end position="108"/>
    </location>
</feature>
<protein>
    <submittedName>
        <fullName evidence="2">Uncharacterized protein</fullName>
    </submittedName>
</protein>